<comment type="caution">
    <text evidence="4">Lacks conserved residue(s) required for the propagation of feature annotation.</text>
</comment>
<feature type="binding site" evidence="4">
    <location>
        <position position="11"/>
    </location>
    <ligand>
        <name>Zn(2+)</name>
        <dbReference type="ChEBI" id="CHEBI:29105"/>
    </ligand>
</feature>
<dbReference type="SUPFAM" id="SSF57829">
    <property type="entry name" value="Zn-binding ribosomal proteins"/>
    <property type="match status" value="1"/>
</dbReference>
<organism evidence="5 6">
    <name type="scientific">Candidatus Parvarchaeum acidiphilum ARMAN-4</name>
    <dbReference type="NCBI Taxonomy" id="662760"/>
    <lineage>
        <taxon>Archaea</taxon>
        <taxon>Candidatus Parvarchaeota</taxon>
        <taxon>Candidatus Parvarchaeum</taxon>
    </lineage>
</organism>
<feature type="binding site" evidence="4">
    <location>
        <position position="14"/>
    </location>
    <ligand>
        <name>Zn(2+)</name>
        <dbReference type="ChEBI" id="CHEBI:29105"/>
    </ligand>
</feature>
<comment type="similarity">
    <text evidence="1 4">Belongs to the eukaryotic ribosomal protein eL42 family.</text>
</comment>
<dbReference type="AlphaFoldDB" id="D2EEZ1"/>
<dbReference type="InterPro" id="IPR011332">
    <property type="entry name" value="Ribosomal_zn-bd"/>
</dbReference>
<feature type="binding site" evidence="4">
    <location>
        <position position="79"/>
    </location>
    <ligand>
        <name>Zn(2+)</name>
        <dbReference type="ChEBI" id="CHEBI:29105"/>
    </ligand>
</feature>
<comment type="subunit">
    <text evidence="4">Part of the 50S ribosomal subunit.</text>
</comment>
<dbReference type="GO" id="GO:0070180">
    <property type="term" value="F:large ribosomal subunit rRNA binding"/>
    <property type="evidence" value="ECO:0007669"/>
    <property type="project" value="UniProtKB-UniRule"/>
</dbReference>
<dbReference type="GO" id="GO:0005840">
    <property type="term" value="C:ribosome"/>
    <property type="evidence" value="ECO:0007669"/>
    <property type="project" value="UniProtKB-KW"/>
</dbReference>
<dbReference type="GO" id="GO:0006412">
    <property type="term" value="P:translation"/>
    <property type="evidence" value="ECO:0007669"/>
    <property type="project" value="UniProtKB-UniRule"/>
</dbReference>
<comment type="function">
    <text evidence="4">Binds to the 23S rRNA.</text>
</comment>
<evidence type="ECO:0000256" key="2">
    <source>
        <dbReference type="ARBA" id="ARBA00022980"/>
    </source>
</evidence>
<keyword evidence="4" id="KW-0862">Zinc</keyword>
<keyword evidence="4" id="KW-0479">Metal-binding</keyword>
<proteinExistence type="inferred from homology"/>
<keyword evidence="2 4" id="KW-0689">Ribosomal protein</keyword>
<dbReference type="GO" id="GO:0008270">
    <property type="term" value="F:zinc ion binding"/>
    <property type="evidence" value="ECO:0007669"/>
    <property type="project" value="UniProtKB-UniRule"/>
</dbReference>
<evidence type="ECO:0000256" key="3">
    <source>
        <dbReference type="ARBA" id="ARBA00023274"/>
    </source>
</evidence>
<name>D2EEZ1_PARA4</name>
<gene>
    <name evidence="4" type="primary">rpl44e</name>
    <name evidence="5" type="ORF">BJBARM4_0295</name>
</gene>
<evidence type="ECO:0000313" key="5">
    <source>
        <dbReference type="EMBL" id="EEZ93097.1"/>
    </source>
</evidence>
<dbReference type="InterPro" id="IPR000552">
    <property type="entry name" value="Ribosomal_eL44"/>
</dbReference>
<dbReference type="HAMAP" id="MF_01476">
    <property type="entry name" value="Ribosomal_L44e"/>
    <property type="match status" value="1"/>
</dbReference>
<reference evidence="5 6" key="1">
    <citation type="journal article" date="2010" name="Proc. Natl. Acad. Sci. U.S.A.">
        <title>Enigmatic, ultrasmall, uncultivated Archaea.</title>
        <authorList>
            <person name="Baker B.J."/>
            <person name="Comolli L.R."/>
            <person name="Dick G.J."/>
            <person name="Hauser L.J."/>
            <person name="Hyatt D."/>
            <person name="Dill B.D."/>
            <person name="Land M.L."/>
            <person name="Verberkmoes N.C."/>
            <person name="Hettich R.L."/>
            <person name="Banfield J.F."/>
        </authorList>
    </citation>
    <scope>NUCLEOTIDE SEQUENCE [LARGE SCALE GENOMIC DNA]</scope>
</reference>
<dbReference type="Pfam" id="PF00935">
    <property type="entry name" value="Ribosomal_L44"/>
    <property type="match status" value="1"/>
</dbReference>
<keyword evidence="4" id="KW-0863">Zinc-finger</keyword>
<evidence type="ECO:0000313" key="6">
    <source>
        <dbReference type="Proteomes" id="UP000009375"/>
    </source>
</evidence>
<keyword evidence="3 4" id="KW-0687">Ribonucleoprotein</keyword>
<dbReference type="GO" id="GO:1990904">
    <property type="term" value="C:ribonucleoprotein complex"/>
    <property type="evidence" value="ECO:0007669"/>
    <property type="project" value="UniProtKB-KW"/>
</dbReference>
<sequence length="97" mass="11255">MKLPSQVRRYCKFCKEHTLQKVVQVKGGQRGTLTAGSRRKGWNLEHGYGSTPYPMFEHAKRLGIKQSKRIDLRYKCTKCGKMTTQKRGKKAKKLEIK</sequence>
<keyword evidence="4" id="KW-0694">RNA-binding</keyword>
<dbReference type="Proteomes" id="UP000009375">
    <property type="component" value="Unassembled WGS sequence"/>
</dbReference>
<dbReference type="EMBL" id="GG730042">
    <property type="protein sequence ID" value="EEZ93097.1"/>
    <property type="molecule type" value="Genomic_DNA"/>
</dbReference>
<feature type="binding site" evidence="4">
    <location>
        <position position="76"/>
    </location>
    <ligand>
        <name>Zn(2+)</name>
        <dbReference type="ChEBI" id="CHEBI:29105"/>
    </ligand>
</feature>
<protein>
    <recommendedName>
        <fullName evidence="4">Large ribosomal subunit protein eL42</fullName>
    </recommendedName>
</protein>
<dbReference type="InterPro" id="IPR053708">
    <property type="entry name" value="Ribosomal_LSU_eL42"/>
</dbReference>
<dbReference type="GO" id="GO:0003735">
    <property type="term" value="F:structural constituent of ribosome"/>
    <property type="evidence" value="ECO:0007669"/>
    <property type="project" value="InterPro"/>
</dbReference>
<dbReference type="Gene3D" id="3.10.450.80">
    <property type="match status" value="1"/>
</dbReference>
<evidence type="ECO:0000256" key="4">
    <source>
        <dbReference type="HAMAP-Rule" id="MF_01476"/>
    </source>
</evidence>
<keyword evidence="4" id="KW-0699">rRNA-binding</keyword>
<evidence type="ECO:0000256" key="1">
    <source>
        <dbReference type="ARBA" id="ARBA00009364"/>
    </source>
</evidence>
<accession>D2EEZ1</accession>
<comment type="cofactor">
    <cofactor evidence="4">
        <name>Zn(2+)</name>
        <dbReference type="ChEBI" id="CHEBI:29105"/>
    </cofactor>
    <text evidence="4">Binds 1 zinc ion per subunit.</text>
</comment>